<dbReference type="Proteomes" id="UP001202961">
    <property type="component" value="Unassembled WGS sequence"/>
</dbReference>
<keyword evidence="3" id="KW-1185">Reference proteome</keyword>
<reference evidence="2 3" key="1">
    <citation type="journal article" date="2022" name="Syst. Appl. Microbiol.">
        <title>Rhodopirellula aestuarii sp. nov., a novel member of the genus Rhodopirellula isolated from brackish sediments collected in the Tagus River estuary, Portugal.</title>
        <authorList>
            <person name="Vitorino I.R."/>
            <person name="Klimek D."/>
            <person name="Calusinska M."/>
            <person name="Lobo-da-Cunha A."/>
            <person name="Vasconcelos V."/>
            <person name="Lage O.M."/>
        </authorList>
    </citation>
    <scope>NUCLEOTIDE SEQUENCE [LARGE SCALE GENOMIC DNA]</scope>
    <source>
        <strain evidence="2 3">ICT_H3.1</strain>
    </source>
</reference>
<feature type="transmembrane region" description="Helical" evidence="1">
    <location>
        <begin position="166"/>
        <end position="184"/>
    </location>
</feature>
<comment type="caution">
    <text evidence="2">The sequence shown here is derived from an EMBL/GenBank/DDBJ whole genome shotgun (WGS) entry which is preliminary data.</text>
</comment>
<feature type="transmembrane region" description="Helical" evidence="1">
    <location>
        <begin position="56"/>
        <end position="74"/>
    </location>
</feature>
<keyword evidence="1" id="KW-0812">Transmembrane</keyword>
<accession>A0ABT0UEE9</accession>
<feature type="transmembrane region" description="Helical" evidence="1">
    <location>
        <begin position="15"/>
        <end position="36"/>
    </location>
</feature>
<evidence type="ECO:0000256" key="1">
    <source>
        <dbReference type="SAM" id="Phobius"/>
    </source>
</evidence>
<evidence type="ECO:0000313" key="3">
    <source>
        <dbReference type="Proteomes" id="UP001202961"/>
    </source>
</evidence>
<dbReference type="EMBL" id="JAMQBK010000137">
    <property type="protein sequence ID" value="MCM2375181.1"/>
    <property type="molecule type" value="Genomic_DNA"/>
</dbReference>
<feature type="transmembrane region" description="Helical" evidence="1">
    <location>
        <begin position="404"/>
        <end position="422"/>
    </location>
</feature>
<keyword evidence="1" id="KW-0472">Membrane</keyword>
<protein>
    <recommendedName>
        <fullName evidence="4">O-antigen polysaccharide polymerase Wzy</fullName>
    </recommendedName>
</protein>
<evidence type="ECO:0000313" key="2">
    <source>
        <dbReference type="EMBL" id="MCM2375181.1"/>
    </source>
</evidence>
<keyword evidence="1" id="KW-1133">Transmembrane helix</keyword>
<proteinExistence type="predicted"/>
<gene>
    <name evidence="2" type="ORF">NB063_31545</name>
</gene>
<name>A0ABT0UEE9_9BACT</name>
<sequence length="432" mass="48579">MPEGLRWLTSKGDALDLYGLMGLFAIVFFFFVPLLYVPLGPRLSHVPSQPSDYRPWLGTAASFNFIGLLCFFAVRTWADGVVACPRRIWVFSPRRFYSVAAIALAVSFLAQVYFVVRIGGVSNLMSRETDLSGMGIFFLFSESFPALLFCIVLIHLRINKQLHRSTALMLFLVCVSLAFVFAGLRGSRSNFLNSVMIMAVVLNYQGFWISKRSLIIALIPLSMFLVVYALFKQLRNDFGKINSVESYVALSEKTGRDWKGVLLGDIGRANIEALTCYRLENKYGYKFAYGSTYLGAACVLLPRVIRPEIRTTKVASSDLLYGMGAYSAAGDSRRESTRIFGLAGEAMLNFGYWGIPVVFSIAGYAVSKTRSFFMNLPVSDMRVFLYPMFLRVIITIWHLDVVNMVFAIVKNSGFIFIVIFLISDRVTLRSRK</sequence>
<feature type="transmembrane region" description="Helical" evidence="1">
    <location>
        <begin position="95"/>
        <end position="116"/>
    </location>
</feature>
<feature type="transmembrane region" description="Helical" evidence="1">
    <location>
        <begin position="214"/>
        <end position="231"/>
    </location>
</feature>
<organism evidence="2 3">
    <name type="scientific">Aporhodopirellula aestuarii</name>
    <dbReference type="NCBI Taxonomy" id="2950107"/>
    <lineage>
        <taxon>Bacteria</taxon>
        <taxon>Pseudomonadati</taxon>
        <taxon>Planctomycetota</taxon>
        <taxon>Planctomycetia</taxon>
        <taxon>Pirellulales</taxon>
        <taxon>Pirellulaceae</taxon>
        <taxon>Aporhodopirellula</taxon>
    </lineage>
</organism>
<feature type="transmembrane region" description="Helical" evidence="1">
    <location>
        <begin position="350"/>
        <end position="367"/>
    </location>
</feature>
<evidence type="ECO:0008006" key="4">
    <source>
        <dbReference type="Google" id="ProtNLM"/>
    </source>
</evidence>
<feature type="transmembrane region" description="Helical" evidence="1">
    <location>
        <begin position="136"/>
        <end position="154"/>
    </location>
</feature>